<dbReference type="InterPro" id="IPR045071">
    <property type="entry name" value="BBP-like"/>
</dbReference>
<feature type="domain" description="K Homology" evidence="4">
    <location>
        <begin position="87"/>
        <end position="185"/>
    </location>
</feature>
<evidence type="ECO:0000256" key="1">
    <source>
        <dbReference type="ARBA" id="ARBA00022884"/>
    </source>
</evidence>
<dbReference type="EMBL" id="JBBCAQ010000010">
    <property type="protein sequence ID" value="KAK7602130.1"/>
    <property type="molecule type" value="Genomic_DNA"/>
</dbReference>
<feature type="compositionally biased region" description="Low complexity" evidence="3">
    <location>
        <begin position="208"/>
        <end position="250"/>
    </location>
</feature>
<feature type="compositionally biased region" description="Polar residues" evidence="3">
    <location>
        <begin position="280"/>
        <end position="298"/>
    </location>
</feature>
<evidence type="ECO:0000259" key="4">
    <source>
        <dbReference type="SMART" id="SM00322"/>
    </source>
</evidence>
<dbReference type="SMART" id="SM00322">
    <property type="entry name" value="KH"/>
    <property type="match status" value="1"/>
</dbReference>
<keyword evidence="1 2" id="KW-0694">RNA-binding</keyword>
<dbReference type="SUPFAM" id="SSF54791">
    <property type="entry name" value="Eukaryotic type KH-domain (KH-domain type I)"/>
    <property type="match status" value="1"/>
</dbReference>
<dbReference type="PANTHER" id="PTHR11208">
    <property type="entry name" value="RNA-BINDING PROTEIN RELATED"/>
    <property type="match status" value="1"/>
</dbReference>
<feature type="region of interest" description="Disordered" evidence="3">
    <location>
        <begin position="280"/>
        <end position="304"/>
    </location>
</feature>
<keyword evidence="6" id="KW-1185">Reference proteome</keyword>
<dbReference type="PANTHER" id="PTHR11208:SF140">
    <property type="entry name" value="GH05812P-RELATED"/>
    <property type="match status" value="1"/>
</dbReference>
<gene>
    <name evidence="5" type="ORF">V9T40_009571</name>
</gene>
<dbReference type="GO" id="GO:0000381">
    <property type="term" value="P:regulation of alternative mRNA splicing, via spliceosome"/>
    <property type="evidence" value="ECO:0007669"/>
    <property type="project" value="TreeGrafter"/>
</dbReference>
<comment type="caution">
    <text evidence="5">The sequence shown here is derived from an EMBL/GenBank/DDBJ whole genome shotgun (WGS) entry which is preliminary data.</text>
</comment>
<dbReference type="Proteomes" id="UP001367676">
    <property type="component" value="Unassembled WGS sequence"/>
</dbReference>
<feature type="region of interest" description="Disordered" evidence="3">
    <location>
        <begin position="45"/>
        <end position="69"/>
    </location>
</feature>
<feature type="compositionally biased region" description="Low complexity" evidence="3">
    <location>
        <begin position="47"/>
        <end position="63"/>
    </location>
</feature>
<dbReference type="GO" id="GO:0005634">
    <property type="term" value="C:nucleus"/>
    <property type="evidence" value="ECO:0007669"/>
    <property type="project" value="TreeGrafter"/>
</dbReference>
<dbReference type="InterPro" id="IPR055256">
    <property type="entry name" value="KH_1_KHDC4/BBP-like"/>
</dbReference>
<dbReference type="InterPro" id="IPR004087">
    <property type="entry name" value="KH_dom"/>
</dbReference>
<reference evidence="5 6" key="1">
    <citation type="submission" date="2024-03" db="EMBL/GenBank/DDBJ databases">
        <title>Adaptation during the transition from Ophiocordyceps entomopathogen to insect associate is accompanied by gene loss and intensified selection.</title>
        <authorList>
            <person name="Ward C.M."/>
            <person name="Onetto C.A."/>
            <person name="Borneman A.R."/>
        </authorList>
    </citation>
    <scope>NUCLEOTIDE SEQUENCE [LARGE SCALE GENOMIC DNA]</scope>
    <source>
        <strain evidence="5">AWRI1</strain>
        <tissue evidence="5">Single Adult Female</tissue>
    </source>
</reference>
<name>A0AAN9TN11_9HEMI</name>
<dbReference type="Gene3D" id="3.30.1370.10">
    <property type="entry name" value="K Homology domain, type 1"/>
    <property type="match status" value="1"/>
</dbReference>
<evidence type="ECO:0000256" key="2">
    <source>
        <dbReference type="PROSITE-ProRule" id="PRU00117"/>
    </source>
</evidence>
<proteinExistence type="predicted"/>
<evidence type="ECO:0000313" key="6">
    <source>
        <dbReference type="Proteomes" id="UP001367676"/>
    </source>
</evidence>
<dbReference type="Pfam" id="PF22675">
    <property type="entry name" value="KH-I_KHDC4-BBP"/>
    <property type="match status" value="1"/>
</dbReference>
<dbReference type="GO" id="GO:0003729">
    <property type="term" value="F:mRNA binding"/>
    <property type="evidence" value="ECO:0007669"/>
    <property type="project" value="TreeGrafter"/>
</dbReference>
<dbReference type="PROSITE" id="PS50084">
    <property type="entry name" value="KH_TYPE_1"/>
    <property type="match status" value="1"/>
</dbReference>
<evidence type="ECO:0000313" key="5">
    <source>
        <dbReference type="EMBL" id="KAK7602130.1"/>
    </source>
</evidence>
<feature type="region of interest" description="Disordered" evidence="3">
    <location>
        <begin position="207"/>
        <end position="251"/>
    </location>
</feature>
<dbReference type="AlphaFoldDB" id="A0AAN9TN11"/>
<dbReference type="InterPro" id="IPR036612">
    <property type="entry name" value="KH_dom_type_1_sf"/>
</dbReference>
<sequence>MLWNQHAEAMANRHETNDINKGRPVTWSVGSPIVAAVKVIAVEMAEGSSSTSSGDGSQRSSKLSRYRANEADSHQRRLLDITRDKPIKVVVRVVLPVRDHPKFNFVGKLLGPKGNSLKRLQEETMTKMAILGRGSMRDRHKEEELRISGDPRFSHLSDELHVEVTAFAPPAEAHARIAYALSEVRRFLVPDYNDEIRQEQMWEMRVLNGSSSPNDDNNNSRSNHNNNSDNSNDNNNNNDKNNDHNSTNKNVELRSSGGILEKCADQLISCQAKCWPMSSLQSRLGSSTPTKINGQTDASLELPERPSSALTASIPLLAPAPTPAPLPLPALSPTSTLALVQHTAARGSKTKSVAFTSSSLPANLTMVGRKRPLLGGGGYGTGTRLFMSPTKRTVLSILARAEAAQTKQFVSRYAPHTHLSASE</sequence>
<protein>
    <recommendedName>
        <fullName evidence="4">K Homology domain-containing protein</fullName>
    </recommendedName>
</protein>
<organism evidence="5 6">
    <name type="scientific">Parthenolecanium corni</name>
    <dbReference type="NCBI Taxonomy" id="536013"/>
    <lineage>
        <taxon>Eukaryota</taxon>
        <taxon>Metazoa</taxon>
        <taxon>Ecdysozoa</taxon>
        <taxon>Arthropoda</taxon>
        <taxon>Hexapoda</taxon>
        <taxon>Insecta</taxon>
        <taxon>Pterygota</taxon>
        <taxon>Neoptera</taxon>
        <taxon>Paraneoptera</taxon>
        <taxon>Hemiptera</taxon>
        <taxon>Sternorrhyncha</taxon>
        <taxon>Coccoidea</taxon>
        <taxon>Coccidae</taxon>
        <taxon>Parthenolecanium</taxon>
    </lineage>
</organism>
<dbReference type="CDD" id="cd22384">
    <property type="entry name" value="KH-I_KHDRBS"/>
    <property type="match status" value="1"/>
</dbReference>
<evidence type="ECO:0000256" key="3">
    <source>
        <dbReference type="SAM" id="MobiDB-lite"/>
    </source>
</evidence>
<accession>A0AAN9TN11</accession>